<proteinExistence type="predicted"/>
<evidence type="ECO:0008006" key="5">
    <source>
        <dbReference type="Google" id="ProtNLM"/>
    </source>
</evidence>
<evidence type="ECO:0000256" key="1">
    <source>
        <dbReference type="SAM" id="MobiDB-lite"/>
    </source>
</evidence>
<evidence type="ECO:0000313" key="3">
    <source>
        <dbReference type="EMBL" id="RRJ94052.1"/>
    </source>
</evidence>
<feature type="chain" id="PRO_5018199865" description="DUF481 domain-containing protein" evidence="2">
    <location>
        <begin position="21"/>
        <end position="272"/>
    </location>
</feature>
<feature type="region of interest" description="Disordered" evidence="1">
    <location>
        <begin position="25"/>
        <end position="48"/>
    </location>
</feature>
<dbReference type="RefSeq" id="WP_125011194.1">
    <property type="nucleotide sequence ID" value="NZ_RQVR01000001.1"/>
</dbReference>
<dbReference type="EMBL" id="RQVR01000001">
    <property type="protein sequence ID" value="RRJ94052.1"/>
    <property type="molecule type" value="Genomic_DNA"/>
</dbReference>
<protein>
    <recommendedName>
        <fullName evidence="5">DUF481 domain-containing protein</fullName>
    </recommendedName>
</protein>
<comment type="caution">
    <text evidence="3">The sequence shown here is derived from an EMBL/GenBank/DDBJ whole genome shotgun (WGS) entry which is preliminary data.</text>
</comment>
<accession>A0A3P3WFZ5</accession>
<keyword evidence="2" id="KW-0732">Signal</keyword>
<feature type="signal peptide" evidence="2">
    <location>
        <begin position="1"/>
        <end position="20"/>
    </location>
</feature>
<dbReference type="Proteomes" id="UP000271937">
    <property type="component" value="Unassembled WGS sequence"/>
</dbReference>
<evidence type="ECO:0000313" key="4">
    <source>
        <dbReference type="Proteomes" id="UP000271937"/>
    </source>
</evidence>
<sequence length="272" mass="31330">MKKTLILLAVLSFLSGFSQNKLGNSKSQLNTTNSTGSKKISASASSSSNDDSPFLGFFGEVLVFIPVAVFKYGIIGDYNKEDHLYNTLTPHPFYQEAKGNYTEMDSVGRRQLRFDIENTILYGNSSLFGNHLQAKFRPFQYFYLEGDYRQLYEYDAFDENYDRLSMFNFNFGYDRIRFEKFNFGWTLGSTYVGNEVRKAGFSYGLNTDYFLTKKISFGASAKWSRINQNPVNAFKIQSRYHKENYFLSINYEHLKIASPVYNFVGIGAGIYF</sequence>
<feature type="compositionally biased region" description="Polar residues" evidence="1">
    <location>
        <begin position="25"/>
        <end position="36"/>
    </location>
</feature>
<organism evidence="3 4">
    <name type="scientific">Flavobacterium macacae</name>
    <dbReference type="NCBI Taxonomy" id="2488993"/>
    <lineage>
        <taxon>Bacteria</taxon>
        <taxon>Pseudomonadati</taxon>
        <taxon>Bacteroidota</taxon>
        <taxon>Flavobacteriia</taxon>
        <taxon>Flavobacteriales</taxon>
        <taxon>Flavobacteriaceae</taxon>
        <taxon>Flavobacterium</taxon>
    </lineage>
</organism>
<name>A0A3P3WFZ5_9FLAO</name>
<reference evidence="3 4" key="1">
    <citation type="submission" date="2018-11" db="EMBL/GenBank/DDBJ databases">
        <title>Flavobacterium sp. nov., YIM 102600 draft genome.</title>
        <authorList>
            <person name="Li G."/>
            <person name="Jiang Y."/>
        </authorList>
    </citation>
    <scope>NUCLEOTIDE SEQUENCE [LARGE SCALE GENOMIC DNA]</scope>
    <source>
        <strain evidence="3 4">YIM 102600</strain>
    </source>
</reference>
<dbReference type="OrthoDB" id="1323375at2"/>
<evidence type="ECO:0000256" key="2">
    <source>
        <dbReference type="SAM" id="SignalP"/>
    </source>
</evidence>
<feature type="compositionally biased region" description="Low complexity" evidence="1">
    <location>
        <begin position="37"/>
        <end position="48"/>
    </location>
</feature>
<gene>
    <name evidence="3" type="ORF">EG849_00870</name>
</gene>
<dbReference type="AlphaFoldDB" id="A0A3P3WFZ5"/>
<keyword evidence="4" id="KW-1185">Reference proteome</keyword>